<dbReference type="GO" id="GO:0005737">
    <property type="term" value="C:cytoplasm"/>
    <property type="evidence" value="ECO:0007669"/>
    <property type="project" value="TreeGrafter"/>
</dbReference>
<keyword evidence="3" id="KW-0479">Metal-binding</keyword>
<keyword evidence="5" id="KW-0460">Magnesium</keyword>
<name>U2KMN0_9STRE</name>
<dbReference type="GO" id="GO:0046872">
    <property type="term" value="F:metal ion binding"/>
    <property type="evidence" value="ECO:0007669"/>
    <property type="project" value="UniProtKB-KW"/>
</dbReference>
<evidence type="ECO:0000256" key="4">
    <source>
        <dbReference type="ARBA" id="ARBA00022801"/>
    </source>
</evidence>
<evidence type="ECO:0000256" key="2">
    <source>
        <dbReference type="ARBA" id="ARBA00005582"/>
    </source>
</evidence>
<comment type="similarity">
    <text evidence="2">Belongs to the Nudix hydrolase family.</text>
</comment>
<dbReference type="Pfam" id="PF00293">
    <property type="entry name" value="NUDIX"/>
    <property type="match status" value="1"/>
</dbReference>
<dbReference type="Proteomes" id="UP000016617">
    <property type="component" value="Unassembled WGS sequence"/>
</dbReference>
<dbReference type="PROSITE" id="PS51462">
    <property type="entry name" value="NUDIX"/>
    <property type="match status" value="1"/>
</dbReference>
<accession>U2KMN0</accession>
<evidence type="ECO:0000256" key="1">
    <source>
        <dbReference type="ARBA" id="ARBA00001946"/>
    </source>
</evidence>
<dbReference type="AlphaFoldDB" id="U2KMN0"/>
<sequence>MKEGSMTKLATICYIDNGKELLLMLRNKKPNDVHEGKWISVGGKLEAGESPDECAKREIFEETHFTVKDMDFKGIITFPEFTPGHDWYTYVFKVTDFEGELISDEESREGTLEWVPYDQVLSKPTWEGDYEIFKWILEDRPFFSAKFAYDSAGQLVEKSVTFYDK</sequence>
<dbReference type="SUPFAM" id="SSF55811">
    <property type="entry name" value="Nudix"/>
    <property type="match status" value="1"/>
</dbReference>
<dbReference type="EMBL" id="AWVA01000014">
    <property type="protein sequence ID" value="ERJ78459.1"/>
    <property type="molecule type" value="Genomic_DNA"/>
</dbReference>
<dbReference type="PANTHER" id="PTHR43758">
    <property type="entry name" value="7,8-DIHYDRO-8-OXOGUANINE TRIPHOSPHATASE"/>
    <property type="match status" value="1"/>
</dbReference>
<feature type="domain" description="Nudix hydrolase" evidence="6">
    <location>
        <begin position="6"/>
        <end position="138"/>
    </location>
</feature>
<dbReference type="InterPro" id="IPR015797">
    <property type="entry name" value="NUDIX_hydrolase-like_dom_sf"/>
</dbReference>
<comment type="cofactor">
    <cofactor evidence="1">
        <name>Mg(2+)</name>
        <dbReference type="ChEBI" id="CHEBI:18420"/>
    </cofactor>
</comment>
<evidence type="ECO:0000313" key="7">
    <source>
        <dbReference type="EMBL" id="ERJ78459.1"/>
    </source>
</evidence>
<dbReference type="Gene3D" id="3.90.79.10">
    <property type="entry name" value="Nucleoside Triphosphate Pyrophosphohydrolase"/>
    <property type="match status" value="1"/>
</dbReference>
<evidence type="ECO:0000256" key="5">
    <source>
        <dbReference type="ARBA" id="ARBA00022842"/>
    </source>
</evidence>
<dbReference type="InterPro" id="IPR003562">
    <property type="entry name" value="Mutator_MutX_prot"/>
</dbReference>
<dbReference type="PATRIC" id="fig|1227275.3.peg.231"/>
<dbReference type="CDD" id="cd18886">
    <property type="entry name" value="NUDIX_MutT_Nudt1"/>
    <property type="match status" value="1"/>
</dbReference>
<gene>
    <name evidence="7" type="ORF">HMPREF1557_00262</name>
</gene>
<evidence type="ECO:0000259" key="6">
    <source>
        <dbReference type="PROSITE" id="PS51462"/>
    </source>
</evidence>
<reference evidence="7 8" key="1">
    <citation type="submission" date="2013-06" db="EMBL/GenBank/DDBJ databases">
        <authorList>
            <person name="Weinstock G."/>
            <person name="Sodergren E."/>
            <person name="Lobos E.A."/>
            <person name="Fulton L."/>
            <person name="Fulton R."/>
            <person name="Courtney L."/>
            <person name="Fronick C."/>
            <person name="O'Laughlin M."/>
            <person name="Godfrey J."/>
            <person name="Wilson R.M."/>
            <person name="Miner T."/>
            <person name="Farmer C."/>
            <person name="Delehaunty K."/>
            <person name="Cordes M."/>
            <person name="Minx P."/>
            <person name="Tomlinson C."/>
            <person name="Chen J."/>
            <person name="Wollam A."/>
            <person name="Pepin K.H."/>
            <person name="Bhonagiri V."/>
            <person name="Zhang X."/>
            <person name="Warren W."/>
            <person name="Mitreva M."/>
            <person name="Mardis E.R."/>
            <person name="Wilson R.K."/>
        </authorList>
    </citation>
    <scope>NUCLEOTIDE SEQUENCE [LARGE SCALE GENOMIC DNA]</scope>
    <source>
        <strain evidence="7 8">W1703</strain>
    </source>
</reference>
<proteinExistence type="inferred from homology"/>
<dbReference type="InterPro" id="IPR000086">
    <property type="entry name" value="NUDIX_hydrolase_dom"/>
</dbReference>
<evidence type="ECO:0000256" key="3">
    <source>
        <dbReference type="ARBA" id="ARBA00022723"/>
    </source>
</evidence>
<comment type="caution">
    <text evidence="7">The sequence shown here is derived from an EMBL/GenBank/DDBJ whole genome shotgun (WGS) entry which is preliminary data.</text>
</comment>
<dbReference type="PROSITE" id="PS00893">
    <property type="entry name" value="NUDIX_BOX"/>
    <property type="match status" value="1"/>
</dbReference>
<dbReference type="InterPro" id="IPR020084">
    <property type="entry name" value="NUDIX_hydrolase_CS"/>
</dbReference>
<evidence type="ECO:0000313" key="8">
    <source>
        <dbReference type="Proteomes" id="UP000016617"/>
    </source>
</evidence>
<dbReference type="HOGENOM" id="CLU_037162_11_2_9"/>
<dbReference type="GO" id="GO:0008413">
    <property type="term" value="F:8-oxo-7,8-dihydroguanosine triphosphate pyrophosphatase activity"/>
    <property type="evidence" value="ECO:0007669"/>
    <property type="project" value="InterPro"/>
</dbReference>
<dbReference type="PRINTS" id="PR01402">
    <property type="entry name" value="MUTATORMUTX"/>
</dbReference>
<dbReference type="GO" id="GO:0006281">
    <property type="term" value="P:DNA repair"/>
    <property type="evidence" value="ECO:0007669"/>
    <property type="project" value="InterPro"/>
</dbReference>
<protein>
    <submittedName>
        <fullName evidence="7">Mutator MutT protein</fullName>
    </submittedName>
</protein>
<dbReference type="PANTHER" id="PTHR43758:SF2">
    <property type="entry name" value="OXIDIZED PURINE NUCLEOSIDE TRIPHOSPHATE HYDROLASE"/>
    <property type="match status" value="1"/>
</dbReference>
<keyword evidence="4" id="KW-0378">Hydrolase</keyword>
<organism evidence="7 8">
    <name type="scientific">Streptococcus sobrinus W1703</name>
    <dbReference type="NCBI Taxonomy" id="1227275"/>
    <lineage>
        <taxon>Bacteria</taxon>
        <taxon>Bacillati</taxon>
        <taxon>Bacillota</taxon>
        <taxon>Bacilli</taxon>
        <taxon>Lactobacillales</taxon>
        <taxon>Streptococcaceae</taxon>
        <taxon>Streptococcus</taxon>
    </lineage>
</organism>